<organism evidence="1">
    <name type="scientific">Candidatus Methanogaster sp. ANME-2c ERB4</name>
    <dbReference type="NCBI Taxonomy" id="2759911"/>
    <lineage>
        <taxon>Archaea</taxon>
        <taxon>Methanobacteriati</taxon>
        <taxon>Methanobacteriota</taxon>
        <taxon>Stenosarchaea group</taxon>
        <taxon>Methanomicrobia</taxon>
        <taxon>Methanosarcinales</taxon>
        <taxon>ANME-2 cluster</taxon>
        <taxon>Candidatus Methanogasteraceae</taxon>
        <taxon>Candidatus Methanogaster</taxon>
    </lineage>
</organism>
<gene>
    <name evidence="1" type="primary">dapH</name>
    <name evidence="1" type="ORF">LDPDHNFI_00008</name>
</gene>
<reference evidence="1" key="1">
    <citation type="submission" date="2020-06" db="EMBL/GenBank/DDBJ databases">
        <title>Unique genomic features of the anaerobic methanotrophic archaea.</title>
        <authorList>
            <person name="Chadwick G.L."/>
            <person name="Skennerton C.T."/>
            <person name="Laso-Perez R."/>
            <person name="Leu A.O."/>
            <person name="Speth D.R."/>
            <person name="Yu H."/>
            <person name="Morgan-Lang C."/>
            <person name="Hatzenpichler R."/>
            <person name="Goudeau D."/>
            <person name="Malmstrom R."/>
            <person name="Brazelton W.J."/>
            <person name="Woyke T."/>
            <person name="Hallam S.J."/>
            <person name="Tyson G.W."/>
            <person name="Wegener G."/>
            <person name="Boetius A."/>
            <person name="Orphan V."/>
        </authorList>
    </citation>
    <scope>NUCLEOTIDE SEQUENCE</scope>
</reference>
<dbReference type="InterPro" id="IPR011004">
    <property type="entry name" value="Trimer_LpxA-like_sf"/>
</dbReference>
<proteinExistence type="predicted"/>
<name>A0A7G9YF70_9EURY</name>
<evidence type="ECO:0000313" key="1">
    <source>
        <dbReference type="EMBL" id="QNO46654.1"/>
    </source>
</evidence>
<dbReference type="PANTHER" id="PTHR23416">
    <property type="entry name" value="SIALIC ACID SYNTHASE-RELATED"/>
    <property type="match status" value="1"/>
</dbReference>
<keyword evidence="1" id="KW-0012">Acyltransferase</keyword>
<dbReference type="Pfam" id="PF00132">
    <property type="entry name" value="Hexapep"/>
    <property type="match status" value="1"/>
</dbReference>
<keyword evidence="1" id="KW-0808">Transferase</keyword>
<dbReference type="InterPro" id="IPR051159">
    <property type="entry name" value="Hexapeptide_acetyltransf"/>
</dbReference>
<dbReference type="InterPro" id="IPR001451">
    <property type="entry name" value="Hexapep"/>
</dbReference>
<dbReference type="AlphaFoldDB" id="A0A7G9YF70"/>
<protein>
    <submittedName>
        <fullName evidence="1">2,3,4,5-tetrahydropyridine-2,6-dicarboxylate N-acetyltransferase</fullName>
        <ecNumber evidence="1">2.3.1.89</ecNumber>
    </submittedName>
</protein>
<accession>A0A7G9YF70</accession>
<dbReference type="EMBL" id="MT631212">
    <property type="protein sequence ID" value="QNO46654.1"/>
    <property type="molecule type" value="Genomic_DNA"/>
</dbReference>
<dbReference type="CDD" id="cd04647">
    <property type="entry name" value="LbH_MAT_like"/>
    <property type="match status" value="1"/>
</dbReference>
<sequence length="187" mass="21319">MMDIKKKIFRFTLPLLKLIGGLFFDKRYLNGKYFECSLSGWGWVLRSIVWQKIFGLNRHIPWPVSPFIKISDPNNIKFDANDINNFQTFGNYFQNFGGKIYIGKGTYIAPNVGIITVNHNPNNLDEYLEGNDVIIGTKCWIGMNSVILPGVELGDRTIVGAGSIVTKSFPQGNVTMRLFMYPLQIDW</sequence>
<dbReference type="EC" id="2.3.1.89" evidence="1"/>
<dbReference type="Gene3D" id="2.160.10.10">
    <property type="entry name" value="Hexapeptide repeat proteins"/>
    <property type="match status" value="1"/>
</dbReference>
<dbReference type="GO" id="GO:0047200">
    <property type="term" value="F:tetrahydrodipicolinate N-acetyltransferase activity"/>
    <property type="evidence" value="ECO:0007669"/>
    <property type="project" value="UniProtKB-EC"/>
</dbReference>
<dbReference type="SUPFAM" id="SSF51161">
    <property type="entry name" value="Trimeric LpxA-like enzymes"/>
    <property type="match status" value="1"/>
</dbReference>